<reference evidence="6 7" key="1">
    <citation type="submission" date="2022-05" db="EMBL/GenBank/DDBJ databases">
        <title>Genome Sequencing of Bee-Associated Microbes.</title>
        <authorList>
            <person name="Dunlap C."/>
        </authorList>
    </citation>
    <scope>NUCLEOTIDE SEQUENCE [LARGE SCALE GENOMIC DNA]</scope>
    <source>
        <strain evidence="6 7">NRRL B-14421</strain>
    </source>
</reference>
<dbReference type="Gene3D" id="1.10.1670.40">
    <property type="match status" value="1"/>
</dbReference>
<gene>
    <name evidence="6" type="ORF">M5X19_28125</name>
</gene>
<dbReference type="SUPFAM" id="SSF48150">
    <property type="entry name" value="DNA-glycosylase"/>
    <property type="match status" value="1"/>
</dbReference>
<evidence type="ECO:0000256" key="4">
    <source>
        <dbReference type="ARBA" id="ARBA00023204"/>
    </source>
</evidence>
<evidence type="ECO:0000313" key="6">
    <source>
        <dbReference type="EMBL" id="MCY9696738.1"/>
    </source>
</evidence>
<keyword evidence="7" id="KW-1185">Reference proteome</keyword>
<dbReference type="RefSeq" id="WP_268617751.1">
    <property type="nucleotide sequence ID" value="NZ_JAMDMX010000109.1"/>
</dbReference>
<dbReference type="Gene3D" id="1.10.340.30">
    <property type="entry name" value="Hypothetical protein, domain 2"/>
    <property type="match status" value="1"/>
</dbReference>
<keyword evidence="4" id="KW-0234">DNA repair</keyword>
<proteinExistence type="predicted"/>
<comment type="catalytic activity">
    <reaction evidence="1">
        <text>Hydrolysis of alkylated DNA, releasing 3-methyladenine, 3-methylguanine, 7-methylguanine and 7-methyladenine.</text>
        <dbReference type="EC" id="3.2.2.21"/>
    </reaction>
</comment>
<sequence>METTEFEESHRQSIQPEVSTILLNKQHPAILTLSQADSKLASLIELIGDLTLTPSYKPFESLVMSIISQQLSAKAAATIKARVKLILPDVTPELVLAVEEEAIRQCGVSYPKIRYIRDLSSKVIAREVELDNLQALDNTELLKQLTSVKGIGAWTAEMFLIFTLGRPDVMSIGDAGLQRAAKWLHTLSDRKDGNYLGEIAPNWAPYRSFASLYLWRAIDRGFVDSGLQVEACTEPNL</sequence>
<organism evidence="6 7">
    <name type="scientific">Paenibacillus alginolyticus</name>
    <dbReference type="NCBI Taxonomy" id="59839"/>
    <lineage>
        <taxon>Bacteria</taxon>
        <taxon>Bacillati</taxon>
        <taxon>Bacillota</taxon>
        <taxon>Bacilli</taxon>
        <taxon>Bacillales</taxon>
        <taxon>Paenibacillaceae</taxon>
        <taxon>Paenibacillus</taxon>
    </lineage>
</organism>
<dbReference type="SMART" id="SM00478">
    <property type="entry name" value="ENDO3c"/>
    <property type="match status" value="1"/>
</dbReference>
<accession>A0ABT4GL28</accession>
<dbReference type="Proteomes" id="UP001527099">
    <property type="component" value="Unassembled WGS sequence"/>
</dbReference>
<name>A0ABT4GL28_9BACL</name>
<evidence type="ECO:0000259" key="5">
    <source>
        <dbReference type="SMART" id="SM00478"/>
    </source>
</evidence>
<dbReference type="EC" id="3.2.2.21" evidence="2"/>
<dbReference type="Pfam" id="PF00730">
    <property type="entry name" value="HhH-GPD"/>
    <property type="match status" value="1"/>
</dbReference>
<protein>
    <recommendedName>
        <fullName evidence="2">DNA-3-methyladenine glycosylase II</fullName>
        <ecNumber evidence="2">3.2.2.21</ecNumber>
    </recommendedName>
</protein>
<feature type="domain" description="HhH-GPD" evidence="5">
    <location>
        <begin position="67"/>
        <end position="219"/>
    </location>
</feature>
<evidence type="ECO:0000256" key="1">
    <source>
        <dbReference type="ARBA" id="ARBA00000086"/>
    </source>
</evidence>
<dbReference type="PANTHER" id="PTHR43003:SF5">
    <property type="entry name" value="DNA-3-METHYLADENINE GLYCOSYLASE"/>
    <property type="match status" value="1"/>
</dbReference>
<keyword evidence="3" id="KW-0227">DNA damage</keyword>
<evidence type="ECO:0000256" key="2">
    <source>
        <dbReference type="ARBA" id="ARBA00012000"/>
    </source>
</evidence>
<comment type="caution">
    <text evidence="6">The sequence shown here is derived from an EMBL/GenBank/DDBJ whole genome shotgun (WGS) entry which is preliminary data.</text>
</comment>
<dbReference type="InterPro" id="IPR051912">
    <property type="entry name" value="Alkylbase_DNA_Glycosylase/TA"/>
</dbReference>
<dbReference type="EMBL" id="JAMDMX010000109">
    <property type="protein sequence ID" value="MCY9696738.1"/>
    <property type="molecule type" value="Genomic_DNA"/>
</dbReference>
<dbReference type="CDD" id="cd00056">
    <property type="entry name" value="ENDO3c"/>
    <property type="match status" value="1"/>
</dbReference>
<dbReference type="PANTHER" id="PTHR43003">
    <property type="entry name" value="DNA-3-METHYLADENINE GLYCOSYLASE"/>
    <property type="match status" value="1"/>
</dbReference>
<evidence type="ECO:0000256" key="3">
    <source>
        <dbReference type="ARBA" id="ARBA00022763"/>
    </source>
</evidence>
<dbReference type="InterPro" id="IPR003265">
    <property type="entry name" value="HhH-GPD_domain"/>
</dbReference>
<evidence type="ECO:0000313" key="7">
    <source>
        <dbReference type="Proteomes" id="UP001527099"/>
    </source>
</evidence>
<dbReference type="InterPro" id="IPR011257">
    <property type="entry name" value="DNA_glycosylase"/>
</dbReference>